<keyword evidence="1" id="KW-0812">Transmembrane</keyword>
<dbReference type="Proteomes" id="UP000238916">
    <property type="component" value="Unassembled WGS sequence"/>
</dbReference>
<feature type="transmembrane region" description="Helical" evidence="1">
    <location>
        <begin position="31"/>
        <end position="52"/>
    </location>
</feature>
<keyword evidence="1" id="KW-0472">Membrane</keyword>
<organism evidence="2 3">
    <name type="scientific">Candidatus Desulfosporosinus infrequens</name>
    <dbReference type="NCBI Taxonomy" id="2043169"/>
    <lineage>
        <taxon>Bacteria</taxon>
        <taxon>Bacillati</taxon>
        <taxon>Bacillota</taxon>
        <taxon>Clostridia</taxon>
        <taxon>Eubacteriales</taxon>
        <taxon>Desulfitobacteriaceae</taxon>
        <taxon>Desulfosporosinus</taxon>
    </lineage>
</organism>
<evidence type="ECO:0000313" key="3">
    <source>
        <dbReference type="Proteomes" id="UP000238916"/>
    </source>
</evidence>
<keyword evidence="1" id="KW-1133">Transmembrane helix</keyword>
<proteinExistence type="predicted"/>
<protein>
    <submittedName>
        <fullName evidence="2">Uncharacterized protein</fullName>
    </submittedName>
</protein>
<reference evidence="3" key="1">
    <citation type="submission" date="2018-02" db="EMBL/GenBank/DDBJ databases">
        <authorList>
            <person name="Hausmann B."/>
        </authorList>
    </citation>
    <scope>NUCLEOTIDE SEQUENCE [LARGE SCALE GENOMIC DNA]</scope>
    <source>
        <strain evidence="3">Peat soil MAG SbF1</strain>
    </source>
</reference>
<evidence type="ECO:0000313" key="2">
    <source>
        <dbReference type="EMBL" id="SPF36715.1"/>
    </source>
</evidence>
<dbReference type="EMBL" id="OMOF01000075">
    <property type="protein sequence ID" value="SPF36715.1"/>
    <property type="molecule type" value="Genomic_DNA"/>
</dbReference>
<gene>
    <name evidence="2" type="ORF">SBF1_1660020</name>
</gene>
<dbReference type="AlphaFoldDB" id="A0A2U3KAN1"/>
<accession>A0A2U3KAN1</accession>
<name>A0A2U3KAN1_9FIRM</name>
<evidence type="ECO:0000256" key="1">
    <source>
        <dbReference type="SAM" id="Phobius"/>
    </source>
</evidence>
<sequence>MNIDNGVSNLCYQGIIGQYIQKFNVKMNGQVTFKVIFFLPLIGLISTLTSTFHRQTQAV</sequence>